<evidence type="ECO:0000313" key="9">
    <source>
        <dbReference type="Proteomes" id="UP000694861"/>
    </source>
</evidence>
<dbReference type="Pfam" id="PF04563">
    <property type="entry name" value="RNA_pol_Rpb2_1"/>
    <property type="match status" value="1"/>
</dbReference>
<dbReference type="RefSeq" id="XP_008235766.1">
    <property type="nucleotide sequence ID" value="XM_008237544.1"/>
</dbReference>
<comment type="similarity">
    <text evidence="1">Belongs to the RNA polymerase beta chain family.</text>
</comment>
<dbReference type="PANTHER" id="PTHR20856">
    <property type="entry name" value="DNA-DIRECTED RNA POLYMERASE I SUBUNIT 2"/>
    <property type="match status" value="1"/>
</dbReference>
<evidence type="ECO:0000259" key="8">
    <source>
        <dbReference type="Pfam" id="PF04563"/>
    </source>
</evidence>
<evidence type="ECO:0000256" key="5">
    <source>
        <dbReference type="ARBA" id="ARBA00022695"/>
    </source>
</evidence>
<accession>A0ABM0P8A4</accession>
<keyword evidence="5" id="KW-0548">Nucleotidyltransferase</keyword>
<name>A0ABM0P8A4_PRUMU</name>
<feature type="domain" description="RNA polymerase beta subunit protrusion" evidence="8">
    <location>
        <begin position="57"/>
        <end position="200"/>
    </location>
</feature>
<reference evidence="10" key="2">
    <citation type="submission" date="2025-08" db="UniProtKB">
        <authorList>
            <consortium name="RefSeq"/>
        </authorList>
    </citation>
    <scope>IDENTIFICATION</scope>
</reference>
<evidence type="ECO:0000256" key="2">
    <source>
        <dbReference type="ARBA" id="ARBA00012418"/>
    </source>
</evidence>
<dbReference type="SUPFAM" id="SSF64484">
    <property type="entry name" value="beta and beta-prime subunits of DNA dependent RNA-polymerase"/>
    <property type="match status" value="1"/>
</dbReference>
<protein>
    <recommendedName>
        <fullName evidence="2">DNA-directed RNA polymerase</fullName>
        <ecNumber evidence="2">2.7.7.6</ecNumber>
    </recommendedName>
</protein>
<organism evidence="9 10">
    <name type="scientific">Prunus mume</name>
    <name type="common">Japanese apricot</name>
    <name type="synonym">Armeniaca mume</name>
    <dbReference type="NCBI Taxonomy" id="102107"/>
    <lineage>
        <taxon>Eukaryota</taxon>
        <taxon>Viridiplantae</taxon>
        <taxon>Streptophyta</taxon>
        <taxon>Embryophyta</taxon>
        <taxon>Tracheophyta</taxon>
        <taxon>Spermatophyta</taxon>
        <taxon>Magnoliopsida</taxon>
        <taxon>eudicotyledons</taxon>
        <taxon>Gunneridae</taxon>
        <taxon>Pentapetalae</taxon>
        <taxon>rosids</taxon>
        <taxon>fabids</taxon>
        <taxon>Rosales</taxon>
        <taxon>Rosaceae</taxon>
        <taxon>Amygdaloideae</taxon>
        <taxon>Amygdaleae</taxon>
        <taxon>Prunus</taxon>
    </lineage>
</organism>
<sequence>MGVAQDSSANPPKNKKQKSNDGKQIPPSAIDKEFLAAPIKSATDKFALLPEFLKVRGLVKQHLDSFNYFVNTGIKKIVRANDRIVSGVDPSIYLRFKDISIGEPSLTMDGVTEKIAPHTCRLSDMTYSAPIKVDVEYIQGSHDQKTRVEKKGVVIGRMPIMLRSCSCTLYGKTESELAKLGECPLDPGGYFIIKGNEKLMK</sequence>
<dbReference type="EC" id="2.7.7.6" evidence="2"/>
<keyword evidence="4" id="KW-0808">Transferase</keyword>
<evidence type="ECO:0000256" key="3">
    <source>
        <dbReference type="ARBA" id="ARBA00022478"/>
    </source>
</evidence>
<dbReference type="Gene3D" id="3.90.1100.10">
    <property type="match status" value="1"/>
</dbReference>
<evidence type="ECO:0000256" key="7">
    <source>
        <dbReference type="SAM" id="MobiDB-lite"/>
    </source>
</evidence>
<evidence type="ECO:0000256" key="6">
    <source>
        <dbReference type="ARBA" id="ARBA00023163"/>
    </source>
</evidence>
<evidence type="ECO:0000256" key="4">
    <source>
        <dbReference type="ARBA" id="ARBA00022679"/>
    </source>
</evidence>
<feature type="region of interest" description="Disordered" evidence="7">
    <location>
        <begin position="1"/>
        <end position="27"/>
    </location>
</feature>
<reference evidence="9" key="1">
    <citation type="journal article" date="2012" name="Nat. Commun.">
        <title>The genome of Prunus mume.</title>
        <authorList>
            <person name="Zhang Q."/>
            <person name="Chen W."/>
            <person name="Sun L."/>
            <person name="Zhao F."/>
            <person name="Huang B."/>
            <person name="Yang W."/>
            <person name="Tao Y."/>
            <person name="Wang J."/>
            <person name="Yuan Z."/>
            <person name="Fan G."/>
            <person name="Xing Z."/>
            <person name="Han C."/>
            <person name="Pan H."/>
            <person name="Zhong X."/>
            <person name="Shi W."/>
            <person name="Liang X."/>
            <person name="Du D."/>
            <person name="Sun F."/>
            <person name="Xu Z."/>
            <person name="Hao R."/>
            <person name="Lv T."/>
            <person name="Lv Y."/>
            <person name="Zheng Z."/>
            <person name="Sun M."/>
            <person name="Luo L."/>
            <person name="Cai M."/>
            <person name="Gao Y."/>
            <person name="Wang J."/>
            <person name="Yin Y."/>
            <person name="Xu X."/>
            <person name="Cheng T."/>
            <person name="Wang J."/>
        </authorList>
    </citation>
    <scope>NUCLEOTIDE SEQUENCE [LARGE SCALE GENOMIC DNA]</scope>
</reference>
<proteinExistence type="inferred from homology"/>
<gene>
    <name evidence="10" type="primary">LOC103334567</name>
</gene>
<dbReference type="Proteomes" id="UP000694861">
    <property type="component" value="Linkage group LG1"/>
</dbReference>
<dbReference type="InterPro" id="IPR015712">
    <property type="entry name" value="DNA-dir_RNA_pol_su2"/>
</dbReference>
<evidence type="ECO:0000313" key="10">
    <source>
        <dbReference type="RefSeq" id="XP_008235766.1"/>
    </source>
</evidence>
<dbReference type="GeneID" id="103334567"/>
<keyword evidence="6" id="KW-0804">Transcription</keyword>
<evidence type="ECO:0000256" key="1">
    <source>
        <dbReference type="ARBA" id="ARBA00006835"/>
    </source>
</evidence>
<dbReference type="InterPro" id="IPR007644">
    <property type="entry name" value="RNA_pol_bsu_protrusion"/>
</dbReference>
<feature type="compositionally biased region" description="Polar residues" evidence="7">
    <location>
        <begin position="1"/>
        <end position="11"/>
    </location>
</feature>
<keyword evidence="9" id="KW-1185">Reference proteome</keyword>
<keyword evidence="3" id="KW-0240">DNA-directed RNA polymerase</keyword>